<proteinExistence type="predicted"/>
<accession>M0QRR6</accession>
<dbReference type="RefSeq" id="WP_007625841.1">
    <property type="nucleotide sequence ID" value="NZ_BANX01000057.1"/>
</dbReference>
<evidence type="ECO:0000313" key="2">
    <source>
        <dbReference type="Proteomes" id="UP000011666"/>
    </source>
</evidence>
<organism evidence="1 2">
    <name type="scientific">Gordonia soli NBRC 108243</name>
    <dbReference type="NCBI Taxonomy" id="1223545"/>
    <lineage>
        <taxon>Bacteria</taxon>
        <taxon>Bacillati</taxon>
        <taxon>Actinomycetota</taxon>
        <taxon>Actinomycetes</taxon>
        <taxon>Mycobacteriales</taxon>
        <taxon>Gordoniaceae</taxon>
        <taxon>Gordonia</taxon>
    </lineage>
</organism>
<gene>
    <name evidence="1" type="ORF">GS4_57_00030</name>
</gene>
<keyword evidence="2" id="KW-1185">Reference proteome</keyword>
<dbReference type="EMBL" id="BANX01000057">
    <property type="protein sequence ID" value="GAC71106.1"/>
    <property type="molecule type" value="Genomic_DNA"/>
</dbReference>
<name>M0QRR6_9ACTN</name>
<dbReference type="Proteomes" id="UP000011666">
    <property type="component" value="Unassembled WGS sequence"/>
</dbReference>
<evidence type="ECO:0000313" key="1">
    <source>
        <dbReference type="EMBL" id="GAC71106.1"/>
    </source>
</evidence>
<dbReference type="AlphaFoldDB" id="M0QRR6"/>
<sequence>MSDSYHGIIRKINEPSARSTVHIPEAESLDHATRLVKSQMPSDYEIAWLRRRQPSPFPTSDGGES</sequence>
<protein>
    <submittedName>
        <fullName evidence="1">Uncharacterized protein</fullName>
    </submittedName>
</protein>
<comment type="caution">
    <text evidence="1">The sequence shown here is derived from an EMBL/GenBank/DDBJ whole genome shotgun (WGS) entry which is preliminary data.</text>
</comment>
<reference evidence="1 2" key="1">
    <citation type="submission" date="2013-01" db="EMBL/GenBank/DDBJ databases">
        <title>Whole genome shotgun sequence of Gordonia soli NBRC 108243.</title>
        <authorList>
            <person name="Isaki-Nakamura S."/>
            <person name="Hosoyama A."/>
            <person name="Tsuchikane K."/>
            <person name="Ando Y."/>
            <person name="Baba S."/>
            <person name="Ohji S."/>
            <person name="Hamada M."/>
            <person name="Tamura T."/>
            <person name="Yamazoe A."/>
            <person name="Yamazaki S."/>
            <person name="Fujita N."/>
        </authorList>
    </citation>
    <scope>NUCLEOTIDE SEQUENCE [LARGE SCALE GENOMIC DNA]</scope>
    <source>
        <strain evidence="1 2">NBRC 108243</strain>
    </source>
</reference>